<dbReference type="EMBL" id="ML178846">
    <property type="protein sequence ID" value="TFK97599.1"/>
    <property type="molecule type" value="Genomic_DNA"/>
</dbReference>
<keyword evidence="3" id="KW-1185">Reference proteome</keyword>
<name>A0A5C3Q966_9AGAR</name>
<evidence type="ECO:0000313" key="3">
    <source>
        <dbReference type="Proteomes" id="UP000305067"/>
    </source>
</evidence>
<feature type="chain" id="PRO_5022729456" evidence="1">
    <location>
        <begin position="19"/>
        <end position="99"/>
    </location>
</feature>
<evidence type="ECO:0000256" key="1">
    <source>
        <dbReference type="SAM" id="SignalP"/>
    </source>
</evidence>
<dbReference type="AlphaFoldDB" id="A0A5C3Q966"/>
<organism evidence="2 3">
    <name type="scientific">Pterulicium gracile</name>
    <dbReference type="NCBI Taxonomy" id="1884261"/>
    <lineage>
        <taxon>Eukaryota</taxon>
        <taxon>Fungi</taxon>
        <taxon>Dikarya</taxon>
        <taxon>Basidiomycota</taxon>
        <taxon>Agaricomycotina</taxon>
        <taxon>Agaricomycetes</taxon>
        <taxon>Agaricomycetidae</taxon>
        <taxon>Agaricales</taxon>
        <taxon>Pleurotineae</taxon>
        <taxon>Pterulaceae</taxon>
        <taxon>Pterulicium</taxon>
    </lineage>
</organism>
<reference evidence="2 3" key="1">
    <citation type="journal article" date="2019" name="Nat. Ecol. Evol.">
        <title>Megaphylogeny resolves global patterns of mushroom evolution.</title>
        <authorList>
            <person name="Varga T."/>
            <person name="Krizsan K."/>
            <person name="Foldi C."/>
            <person name="Dima B."/>
            <person name="Sanchez-Garcia M."/>
            <person name="Sanchez-Ramirez S."/>
            <person name="Szollosi G.J."/>
            <person name="Szarkandi J.G."/>
            <person name="Papp V."/>
            <person name="Albert L."/>
            <person name="Andreopoulos W."/>
            <person name="Angelini C."/>
            <person name="Antonin V."/>
            <person name="Barry K.W."/>
            <person name="Bougher N.L."/>
            <person name="Buchanan P."/>
            <person name="Buyck B."/>
            <person name="Bense V."/>
            <person name="Catcheside P."/>
            <person name="Chovatia M."/>
            <person name="Cooper J."/>
            <person name="Damon W."/>
            <person name="Desjardin D."/>
            <person name="Finy P."/>
            <person name="Geml J."/>
            <person name="Haridas S."/>
            <person name="Hughes K."/>
            <person name="Justo A."/>
            <person name="Karasinski D."/>
            <person name="Kautmanova I."/>
            <person name="Kiss B."/>
            <person name="Kocsube S."/>
            <person name="Kotiranta H."/>
            <person name="LaButti K.M."/>
            <person name="Lechner B.E."/>
            <person name="Liimatainen K."/>
            <person name="Lipzen A."/>
            <person name="Lukacs Z."/>
            <person name="Mihaltcheva S."/>
            <person name="Morgado L.N."/>
            <person name="Niskanen T."/>
            <person name="Noordeloos M.E."/>
            <person name="Ohm R.A."/>
            <person name="Ortiz-Santana B."/>
            <person name="Ovrebo C."/>
            <person name="Racz N."/>
            <person name="Riley R."/>
            <person name="Savchenko A."/>
            <person name="Shiryaev A."/>
            <person name="Soop K."/>
            <person name="Spirin V."/>
            <person name="Szebenyi C."/>
            <person name="Tomsovsky M."/>
            <person name="Tulloss R.E."/>
            <person name="Uehling J."/>
            <person name="Grigoriev I.V."/>
            <person name="Vagvolgyi C."/>
            <person name="Papp T."/>
            <person name="Martin F.M."/>
            <person name="Miettinen O."/>
            <person name="Hibbett D.S."/>
            <person name="Nagy L.G."/>
        </authorList>
    </citation>
    <scope>NUCLEOTIDE SEQUENCE [LARGE SCALE GENOMIC DNA]</scope>
    <source>
        <strain evidence="2 3">CBS 309.79</strain>
    </source>
</reference>
<protein>
    <submittedName>
        <fullName evidence="2">Uncharacterized protein</fullName>
    </submittedName>
</protein>
<evidence type="ECO:0000313" key="2">
    <source>
        <dbReference type="EMBL" id="TFK97599.1"/>
    </source>
</evidence>
<accession>A0A5C3Q966</accession>
<keyword evidence="1" id="KW-0732">Signal</keyword>
<dbReference type="Proteomes" id="UP000305067">
    <property type="component" value="Unassembled WGS sequence"/>
</dbReference>
<proteinExistence type="predicted"/>
<gene>
    <name evidence="2" type="ORF">BDV98DRAFT_574341</name>
</gene>
<sequence length="99" mass="10926">MILLIALGVAILPFLIRGPAEDAAYAKKAERGTWVNRSQDLHRNTPRDLLASFPRNSSEGVSSLVGHQRIFSNNQFSAFRRYPSSLVLPAAEFRPSSDG</sequence>
<feature type="signal peptide" evidence="1">
    <location>
        <begin position="1"/>
        <end position="18"/>
    </location>
</feature>